<keyword evidence="3" id="KW-1185">Reference proteome</keyword>
<dbReference type="GeneID" id="65083522"/>
<gene>
    <name evidence="2" type="ORF">FMAN_04252</name>
</gene>
<comment type="caution">
    <text evidence="2">The sequence shown here is derived from an EMBL/GenBank/DDBJ whole genome shotgun (WGS) entry which is preliminary data.</text>
</comment>
<dbReference type="RefSeq" id="XP_041679861.1">
    <property type="nucleotide sequence ID" value="XM_041829059.1"/>
</dbReference>
<proteinExistence type="predicted"/>
<evidence type="ECO:0000313" key="3">
    <source>
        <dbReference type="Proteomes" id="UP000184255"/>
    </source>
</evidence>
<protein>
    <submittedName>
        <fullName evidence="2">Uncharacterized protein</fullName>
    </submittedName>
</protein>
<organism evidence="2 3">
    <name type="scientific">Fusarium mangiferae</name>
    <name type="common">Mango malformation disease fungus</name>
    <dbReference type="NCBI Taxonomy" id="192010"/>
    <lineage>
        <taxon>Eukaryota</taxon>
        <taxon>Fungi</taxon>
        <taxon>Dikarya</taxon>
        <taxon>Ascomycota</taxon>
        <taxon>Pezizomycotina</taxon>
        <taxon>Sordariomycetes</taxon>
        <taxon>Hypocreomycetidae</taxon>
        <taxon>Hypocreales</taxon>
        <taxon>Nectriaceae</taxon>
        <taxon>Fusarium</taxon>
        <taxon>Fusarium fujikuroi species complex</taxon>
    </lineage>
</organism>
<evidence type="ECO:0000313" key="2">
    <source>
        <dbReference type="EMBL" id="CVK89542.1"/>
    </source>
</evidence>
<feature type="region of interest" description="Disordered" evidence="1">
    <location>
        <begin position="1"/>
        <end position="21"/>
    </location>
</feature>
<sequence>MAIQGCAAKLSTRPKTRSGQLETDCRILRRAASHIPSAGRSTSAELHQIWIWTVQRYNIGATSHKQTIKAINHSAPILTKTPA</sequence>
<accession>A0A1L7SYH3</accession>
<dbReference type="AlphaFoldDB" id="A0A1L7SYH3"/>
<dbReference type="Proteomes" id="UP000184255">
    <property type="component" value="Unassembled WGS sequence"/>
</dbReference>
<name>A0A1L7SYH3_FUSMA</name>
<dbReference type="VEuPathDB" id="FungiDB:FMAN_04252"/>
<dbReference type="EMBL" id="FCQH01000003">
    <property type="protein sequence ID" value="CVK89542.1"/>
    <property type="molecule type" value="Genomic_DNA"/>
</dbReference>
<evidence type="ECO:0000256" key="1">
    <source>
        <dbReference type="SAM" id="MobiDB-lite"/>
    </source>
</evidence>
<reference evidence="3" key="1">
    <citation type="journal article" date="2016" name="Genome Biol. Evol.">
        <title>Comparative 'omics' of the Fusarium fujikuroi species complex highlights differences in genetic potential and metabolite synthesis.</title>
        <authorList>
            <person name="Niehaus E.-M."/>
            <person name="Muensterkoetter M."/>
            <person name="Proctor R.H."/>
            <person name="Brown D.W."/>
            <person name="Sharon A."/>
            <person name="Idan Y."/>
            <person name="Oren-Young L."/>
            <person name="Sieber C.M."/>
            <person name="Novak O."/>
            <person name="Pencik A."/>
            <person name="Tarkowska D."/>
            <person name="Hromadova K."/>
            <person name="Freeman S."/>
            <person name="Maymon M."/>
            <person name="Elazar M."/>
            <person name="Youssef S.A."/>
            <person name="El-Shabrawy E.S.M."/>
            <person name="Shalaby A.B.A."/>
            <person name="Houterman P."/>
            <person name="Brock N.L."/>
            <person name="Burkhardt I."/>
            <person name="Tsavkelova E.A."/>
            <person name="Dickschat J.S."/>
            <person name="Galuszka P."/>
            <person name="Gueldener U."/>
            <person name="Tudzynski B."/>
        </authorList>
    </citation>
    <scope>NUCLEOTIDE SEQUENCE [LARGE SCALE GENOMIC DNA]</scope>
    <source>
        <strain evidence="3">MRC7560</strain>
    </source>
</reference>